<name>A0A2N6THJ1_FUSNU</name>
<feature type="coiled-coil region" evidence="1">
    <location>
        <begin position="205"/>
        <end position="253"/>
    </location>
</feature>
<sequence>MVNMANLNLYYSREILSDTNKKKNYFALPIKEILIDIYVDRKKLNLYQEIILELYKCGCGNIKDIEEVLKLNSFHNEKSNTEDRESLIKYIIKELTKLGYIKDDNITQDGNDILEENLDDEKLLGSLFYNPFTKKYINFLLINDLYKLEGSERNLDKIELIEEKGKIEKIEEINLGTPGKPKKIKVRFLDKRDLQKKALDIEQFIEIIAKELRTLNNKVENLNGDTDSESQKKEFLKEKIEDLKKIRKFTEKMEKDAYVLISLDSEENKIRTSFEPELSDYKLKEKLKSEPLIANLINQNIDIENETSENENIEIRIKYNIKEQEIIKDSNNKLKELPNLVRNLSNLSGLKEDRENYKENIKLIYETFGEILLYLLGDINLIKIKNKRMELERILKNNNYSDELINTYLKFDTGLNHIKDNKKLIDLICHLTIAEEKKEDKKFQNYLKKNKNFLNFFKELIDKRNEFSHSEDEKDDSIDSEEDIEIEHYFELEARKKLYEFIEDIFNFKFKDSINFITIDEDTENKIRKKSNKKINNEFSDVIISEVRNELLETRIFFEYYKNFKNQVYKALFMNRVAILLEKNMKLVKNNLSRILEIEDIKKYCKKDDKLEKIYLDEVEANFFKVNTENKWINSKFNEIKGIYILVTKVEGASKNFSKGTLNNNAITLLALKNKNSILEELINNCLDFFKLVFIVSNFRGHNGEFCLKNENNDREEIEEVEVFLKTVYEIEKKVLKIVGGR</sequence>
<dbReference type="Proteomes" id="UP000235733">
    <property type="component" value="Unassembled WGS sequence"/>
</dbReference>
<accession>A0A2N6THJ1</accession>
<organism evidence="2 3">
    <name type="scientific">Fusobacterium nucleatum</name>
    <dbReference type="NCBI Taxonomy" id="851"/>
    <lineage>
        <taxon>Bacteria</taxon>
        <taxon>Fusobacteriati</taxon>
        <taxon>Fusobacteriota</taxon>
        <taxon>Fusobacteriia</taxon>
        <taxon>Fusobacteriales</taxon>
        <taxon>Fusobacteriaceae</taxon>
        <taxon>Fusobacterium</taxon>
    </lineage>
</organism>
<comment type="caution">
    <text evidence="2">The sequence shown here is derived from an EMBL/GenBank/DDBJ whole genome shotgun (WGS) entry which is preliminary data.</text>
</comment>
<reference evidence="2 3" key="1">
    <citation type="submission" date="2017-09" db="EMBL/GenBank/DDBJ databases">
        <title>Bacterial strain isolated from the female urinary microbiota.</title>
        <authorList>
            <person name="Thomas-White K."/>
            <person name="Kumar N."/>
            <person name="Forster S."/>
            <person name="Putonti C."/>
            <person name="Lawley T."/>
            <person name="Wolfe A.J."/>
        </authorList>
    </citation>
    <scope>NUCLEOTIDE SEQUENCE [LARGE SCALE GENOMIC DNA]</scope>
    <source>
        <strain evidence="2 3">UMB0249</strain>
    </source>
</reference>
<evidence type="ECO:0000313" key="2">
    <source>
        <dbReference type="EMBL" id="PMC68736.1"/>
    </source>
</evidence>
<gene>
    <name evidence="2" type="ORF">CJ209_08535</name>
</gene>
<protein>
    <submittedName>
        <fullName evidence="2">Uncharacterized protein</fullName>
    </submittedName>
</protein>
<proteinExistence type="predicted"/>
<keyword evidence="1" id="KW-0175">Coiled coil</keyword>
<dbReference type="EMBL" id="PNHC01000006">
    <property type="protein sequence ID" value="PMC68736.1"/>
    <property type="molecule type" value="Genomic_DNA"/>
</dbReference>
<evidence type="ECO:0000313" key="3">
    <source>
        <dbReference type="Proteomes" id="UP000235733"/>
    </source>
</evidence>
<evidence type="ECO:0000256" key="1">
    <source>
        <dbReference type="SAM" id="Coils"/>
    </source>
</evidence>
<dbReference type="AlphaFoldDB" id="A0A2N6THJ1"/>